<feature type="compositionally biased region" description="Basic residues" evidence="8">
    <location>
        <begin position="575"/>
        <end position="585"/>
    </location>
</feature>
<keyword evidence="5" id="KW-0539">Nucleus</keyword>
<evidence type="ECO:0000256" key="7">
    <source>
        <dbReference type="SAM" id="Coils"/>
    </source>
</evidence>
<evidence type="ECO:0000256" key="3">
    <source>
        <dbReference type="ARBA" id="ARBA00022517"/>
    </source>
</evidence>
<keyword evidence="7" id="KW-0175">Coiled coil</keyword>
<dbReference type="AlphaFoldDB" id="A0A1R2CG09"/>
<protein>
    <submittedName>
        <fullName evidence="9">Uncharacterized protein</fullName>
    </submittedName>
</protein>
<dbReference type="EMBL" id="MPUH01000163">
    <property type="protein sequence ID" value="OMJ87962.1"/>
    <property type="molecule type" value="Genomic_DNA"/>
</dbReference>
<organism evidence="9 10">
    <name type="scientific">Stentor coeruleus</name>
    <dbReference type="NCBI Taxonomy" id="5963"/>
    <lineage>
        <taxon>Eukaryota</taxon>
        <taxon>Sar</taxon>
        <taxon>Alveolata</taxon>
        <taxon>Ciliophora</taxon>
        <taxon>Postciliodesmatophora</taxon>
        <taxon>Heterotrichea</taxon>
        <taxon>Heterotrichida</taxon>
        <taxon>Stentoridae</taxon>
        <taxon>Stentor</taxon>
    </lineage>
</organism>
<comment type="function">
    <text evidence="6">Involved in nucleolar processing of pre-18S ribosomal RNA. Has a role in the nuclear export of 40S pre-ribosomal subunit to the cytoplasm.</text>
</comment>
<name>A0A1R2CG09_9CILI</name>
<dbReference type="GO" id="GO:0030490">
    <property type="term" value="P:maturation of SSU-rRNA"/>
    <property type="evidence" value="ECO:0007669"/>
    <property type="project" value="TreeGrafter"/>
</dbReference>
<evidence type="ECO:0000256" key="8">
    <source>
        <dbReference type="SAM" id="MobiDB-lite"/>
    </source>
</evidence>
<evidence type="ECO:0000256" key="4">
    <source>
        <dbReference type="ARBA" id="ARBA00022552"/>
    </source>
</evidence>
<dbReference type="Pfam" id="PF04147">
    <property type="entry name" value="Nop14"/>
    <property type="match status" value="1"/>
</dbReference>
<dbReference type="GO" id="GO:0032040">
    <property type="term" value="C:small-subunit processome"/>
    <property type="evidence" value="ECO:0007669"/>
    <property type="project" value="InterPro"/>
</dbReference>
<feature type="compositionally biased region" description="Basic and acidic residues" evidence="8">
    <location>
        <begin position="37"/>
        <end position="49"/>
    </location>
</feature>
<dbReference type="OrthoDB" id="441771at2759"/>
<keyword evidence="3" id="KW-0690">Ribosome biogenesis</keyword>
<evidence type="ECO:0000256" key="6">
    <source>
        <dbReference type="ARBA" id="ARBA00024695"/>
    </source>
</evidence>
<feature type="coiled-coil region" evidence="7">
    <location>
        <begin position="496"/>
        <end position="526"/>
    </location>
</feature>
<dbReference type="GO" id="GO:0030692">
    <property type="term" value="C:Noc4p-Nop14p complex"/>
    <property type="evidence" value="ECO:0007669"/>
    <property type="project" value="TreeGrafter"/>
</dbReference>
<evidence type="ECO:0000256" key="5">
    <source>
        <dbReference type="ARBA" id="ARBA00023242"/>
    </source>
</evidence>
<evidence type="ECO:0000256" key="1">
    <source>
        <dbReference type="ARBA" id="ARBA00004604"/>
    </source>
</evidence>
<evidence type="ECO:0000313" key="10">
    <source>
        <dbReference type="Proteomes" id="UP000187209"/>
    </source>
</evidence>
<comment type="similarity">
    <text evidence="2">Belongs to the NOP14 family.</text>
</comment>
<dbReference type="PANTHER" id="PTHR23183:SF0">
    <property type="entry name" value="NUCLEOLAR PROTEIN 14"/>
    <property type="match status" value="1"/>
</dbReference>
<accession>A0A1R2CG09</accession>
<keyword evidence="4" id="KW-0698">rRNA processing</keyword>
<comment type="caution">
    <text evidence="9">The sequence shown here is derived from an EMBL/GenBank/DDBJ whole genome shotgun (WGS) entry which is preliminary data.</text>
</comment>
<feature type="compositionally biased region" description="Basic and acidic residues" evidence="8">
    <location>
        <begin position="565"/>
        <end position="574"/>
    </location>
</feature>
<dbReference type="PANTHER" id="PTHR23183">
    <property type="entry name" value="NOP14"/>
    <property type="match status" value="1"/>
</dbReference>
<sequence>MGKKIKPLGVKRKRGKKFEWRGEISQSQQSSIKSKSIFRDQRLGQKNPSLDKEQKYLLRYQRERDFLSRRKQKFELDDTLELTHKGMKLSDLKDDYVEDYDLDLSDEDDFKSKKLPRMDDDLVNEMHFGDEKHRSKKNAYEELIQKSKQNKLIRQQEKEENLEITRKLDGDFMDITKRLKFKNKTQNAEADEYDNLLLEIREDAKVQAEYGMVNKSYKQAREAWEEAGENWAVPEDYKEFVVIIRENPISCIEKYKTWSECETKKTKLASQTRLLQFSLKFFIHSFDSESLDTHDELIEFIYNLSKEHANIAEGLFISSALELGNTLPLSLVYYYFLVSKLFTISFSDTLTSALSTLAGCIFTEYPLTTYKTIRNMLLLARVYTQHWLCGKYSPELIRGLIRVIEKFKGSVIIQEFNIDVLFNQENDNALFTFAYKMMHEQKTLFGKFLNFEGVLVDVEMEVSSQPEPMKMYEKPVEEIQTYEPLVFGKIRSNKKNRDTNKEVTELDKLREQAKKAKKMAKRVLEKETEGVMFEKNQEFKAGQEEKTVKQNLVKNMLDELQSEYKRFSTTMEKKKDRKKRKKRMGGGRTEQNS</sequence>
<keyword evidence="10" id="KW-1185">Reference proteome</keyword>
<evidence type="ECO:0000313" key="9">
    <source>
        <dbReference type="EMBL" id="OMJ87962.1"/>
    </source>
</evidence>
<comment type="subcellular location">
    <subcellularLocation>
        <location evidence="1">Nucleus</location>
        <location evidence="1">Nucleolus</location>
    </subcellularLocation>
</comment>
<dbReference type="InterPro" id="IPR007276">
    <property type="entry name" value="Nop14"/>
</dbReference>
<evidence type="ECO:0000256" key="2">
    <source>
        <dbReference type="ARBA" id="ARBA00007466"/>
    </source>
</evidence>
<feature type="region of interest" description="Disordered" evidence="8">
    <location>
        <begin position="21"/>
        <end position="49"/>
    </location>
</feature>
<feature type="compositionally biased region" description="Low complexity" evidence="8">
    <location>
        <begin position="24"/>
        <end position="35"/>
    </location>
</feature>
<feature type="region of interest" description="Disordered" evidence="8">
    <location>
        <begin position="565"/>
        <end position="593"/>
    </location>
</feature>
<dbReference type="Proteomes" id="UP000187209">
    <property type="component" value="Unassembled WGS sequence"/>
</dbReference>
<proteinExistence type="inferred from homology"/>
<gene>
    <name evidence="9" type="ORF">SteCoe_10197</name>
</gene>
<reference evidence="9 10" key="1">
    <citation type="submission" date="2016-11" db="EMBL/GenBank/DDBJ databases">
        <title>The macronuclear genome of Stentor coeruleus: a giant cell with tiny introns.</title>
        <authorList>
            <person name="Slabodnick M."/>
            <person name="Ruby J.G."/>
            <person name="Reiff S.B."/>
            <person name="Swart E.C."/>
            <person name="Gosai S."/>
            <person name="Prabakaran S."/>
            <person name="Witkowska E."/>
            <person name="Larue G.E."/>
            <person name="Fisher S."/>
            <person name="Freeman R.M."/>
            <person name="Gunawardena J."/>
            <person name="Chu W."/>
            <person name="Stover N.A."/>
            <person name="Gregory B.D."/>
            <person name="Nowacki M."/>
            <person name="Derisi J."/>
            <person name="Roy S.W."/>
            <person name="Marshall W.F."/>
            <person name="Sood P."/>
        </authorList>
    </citation>
    <scope>NUCLEOTIDE SEQUENCE [LARGE SCALE GENOMIC DNA]</scope>
    <source>
        <strain evidence="9">WM001</strain>
    </source>
</reference>